<dbReference type="InterPro" id="IPR036412">
    <property type="entry name" value="HAD-like_sf"/>
</dbReference>
<proteinExistence type="predicted"/>
<dbReference type="InterPro" id="IPR023198">
    <property type="entry name" value="PGP-like_dom2"/>
</dbReference>
<dbReference type="AlphaFoldDB" id="A0A497YAK2"/>
<accession>A0A497YAK2</accession>
<protein>
    <submittedName>
        <fullName evidence="2">Putative hydrolase of the HAD superfamily</fullName>
    </submittedName>
</protein>
<dbReference type="GO" id="GO:0016787">
    <property type="term" value="F:hydrolase activity"/>
    <property type="evidence" value="ECO:0007669"/>
    <property type="project" value="UniProtKB-KW"/>
</dbReference>
<sequence length="243" mass="27687">MLYFCGAKVSITMKNQITVIAFDADDTLWVNEPYFRETEEQFAGLLEDFMPRHSILAELYKTEIANLPLYGYGIKGFVLSMIETVLRITAGKIDLVVISRAIALGQEMLNKPVELLDGVEEVLKALHGKYKLVVATKGDLLDQQRKLTKSGLDHYFHHIEIMSDKQESDYQKLLKHLDCKPEAFLMLGNSLKSDVLPVLNIGGHAVHIPFHTTWVHEHIDHTIEHVNFYQMESLSDVLPKLIE</sequence>
<dbReference type="EMBL" id="RCCK01000010">
    <property type="protein sequence ID" value="RLJ79517.1"/>
    <property type="molecule type" value="Genomic_DNA"/>
</dbReference>
<evidence type="ECO:0000313" key="3">
    <source>
        <dbReference type="Proteomes" id="UP000273898"/>
    </source>
</evidence>
<keyword evidence="1 2" id="KW-0378">Hydrolase</keyword>
<comment type="caution">
    <text evidence="2">The sequence shown here is derived from an EMBL/GenBank/DDBJ whole genome shotgun (WGS) entry which is preliminary data.</text>
</comment>
<dbReference type="Gene3D" id="3.40.50.1000">
    <property type="entry name" value="HAD superfamily/HAD-like"/>
    <property type="match status" value="1"/>
</dbReference>
<dbReference type="Gene3D" id="1.10.150.240">
    <property type="entry name" value="Putative phosphatase, domain 2"/>
    <property type="match status" value="1"/>
</dbReference>
<dbReference type="SFLD" id="SFLDG01129">
    <property type="entry name" value="C1.5:_HAD__Beta-PGM__Phosphata"/>
    <property type="match status" value="1"/>
</dbReference>
<reference evidence="2 3" key="1">
    <citation type="submission" date="2018-10" db="EMBL/GenBank/DDBJ databases">
        <title>Genomic Encyclopedia of Archaeal and Bacterial Type Strains, Phase II (KMG-II): from individual species to whole genera.</title>
        <authorList>
            <person name="Goeker M."/>
        </authorList>
    </citation>
    <scope>NUCLEOTIDE SEQUENCE [LARGE SCALE GENOMIC DNA]</scope>
    <source>
        <strain evidence="2 3">DSM 19624</strain>
    </source>
</reference>
<dbReference type="SFLD" id="SFLDS00003">
    <property type="entry name" value="Haloacid_Dehalogenase"/>
    <property type="match status" value="1"/>
</dbReference>
<dbReference type="SUPFAM" id="SSF56784">
    <property type="entry name" value="HAD-like"/>
    <property type="match status" value="1"/>
</dbReference>
<dbReference type="InterPro" id="IPR051540">
    <property type="entry name" value="S-2-haloacid_dehalogenase"/>
</dbReference>
<dbReference type="Pfam" id="PF00702">
    <property type="entry name" value="Hydrolase"/>
    <property type="match status" value="1"/>
</dbReference>
<dbReference type="Proteomes" id="UP000273898">
    <property type="component" value="Unassembled WGS sequence"/>
</dbReference>
<organism evidence="2 3">
    <name type="scientific">Pedobacter alluvionis</name>
    <dbReference type="NCBI Taxonomy" id="475253"/>
    <lineage>
        <taxon>Bacteria</taxon>
        <taxon>Pseudomonadati</taxon>
        <taxon>Bacteroidota</taxon>
        <taxon>Sphingobacteriia</taxon>
        <taxon>Sphingobacteriales</taxon>
        <taxon>Sphingobacteriaceae</taxon>
        <taxon>Pedobacter</taxon>
    </lineage>
</organism>
<dbReference type="PANTHER" id="PTHR43316">
    <property type="entry name" value="HYDROLASE, HALOACID DELAHOGENASE-RELATED"/>
    <property type="match status" value="1"/>
</dbReference>
<evidence type="ECO:0000256" key="1">
    <source>
        <dbReference type="ARBA" id="ARBA00022801"/>
    </source>
</evidence>
<evidence type="ECO:0000313" key="2">
    <source>
        <dbReference type="EMBL" id="RLJ79517.1"/>
    </source>
</evidence>
<name>A0A497YAK2_9SPHI</name>
<dbReference type="PANTHER" id="PTHR43316:SF8">
    <property type="entry name" value="HAD FAMILY HYDROLASE"/>
    <property type="match status" value="1"/>
</dbReference>
<gene>
    <name evidence="2" type="ORF">BCL90_0216</name>
</gene>
<dbReference type="InterPro" id="IPR023214">
    <property type="entry name" value="HAD_sf"/>
</dbReference>